<reference evidence="1 2" key="1">
    <citation type="submission" date="2018-08" db="EMBL/GenBank/DDBJ databases">
        <title>Chitinophaga sp. K20C18050901, a novel bacterium isolated from forest soil.</title>
        <authorList>
            <person name="Wang C."/>
        </authorList>
    </citation>
    <scope>NUCLEOTIDE SEQUENCE [LARGE SCALE GENOMIC DNA]</scope>
    <source>
        <strain evidence="1 2">K20C18050901</strain>
    </source>
</reference>
<dbReference type="PANTHER" id="PTHR32305">
    <property type="match status" value="1"/>
</dbReference>
<gene>
    <name evidence="1" type="ORF">DXN04_33590</name>
</gene>
<evidence type="ECO:0008006" key="3">
    <source>
        <dbReference type="Google" id="ProtNLM"/>
    </source>
</evidence>
<dbReference type="EMBL" id="QTJV01000028">
    <property type="protein sequence ID" value="RFM29254.1"/>
    <property type="molecule type" value="Genomic_DNA"/>
</dbReference>
<dbReference type="AlphaFoldDB" id="A0A3E1NN54"/>
<comment type="caution">
    <text evidence="1">The sequence shown here is derived from an EMBL/GenBank/DDBJ whole genome shotgun (WGS) entry which is preliminary data.</text>
</comment>
<dbReference type="InterPro" id="IPR050708">
    <property type="entry name" value="T6SS_VgrG/RHS"/>
</dbReference>
<evidence type="ECO:0000313" key="2">
    <source>
        <dbReference type="Proteomes" id="UP000261174"/>
    </source>
</evidence>
<evidence type="ECO:0000313" key="1">
    <source>
        <dbReference type="EMBL" id="RFM29254.1"/>
    </source>
</evidence>
<keyword evidence="2" id="KW-1185">Reference proteome</keyword>
<dbReference type="Proteomes" id="UP000261174">
    <property type="component" value="Unassembled WGS sequence"/>
</dbReference>
<accession>A0A3E1NN54</accession>
<proteinExistence type="predicted"/>
<protein>
    <recommendedName>
        <fullName evidence="3">RHS repeat-associated core domain-containing protein</fullName>
    </recommendedName>
</protein>
<sequence length="571" mass="62531">MECIWQSIQSLQTAIVYTYDVTGNRISKGVISKAKDTTQTWYMRDATGNILSVYTYNDTSVNKGQLSQIETNLYGSNRLGMNTLAINVQDLTTPAGTSMTGLGMGRNVTFIRGKKFFELTNHLGNVLATVSDRKRGVSLNNTTVDHYNAVIVNAQEYYPFGMLMPGRGGQIGTGKNIAGIIIKNGDTIPAILTVTQRTNNLPATYMATEAISFEDGFSSGDSDAFTTLMVDQSNADAGSDNGVSYGIAGKGYRYGFNGQERSDDIKGEGNSYTAQFWEYDPSTGRRWNLDPKPIEGISSYLVLGNNPISNIDPDGDLFFGLFGSTSEQRQAAKVFVKENGGEVRDRLSRNIHVNYDRQQLFSDESGNIGFEVINSNQHFKSNGLPETGSILLDNWNERRLEAFKLGRNLSIDEKGNEQQVIFYDGIKQDYTIESFLIPVPKGLNLLYHGTIGGVMKSELGKKVMGDAAKKLNTFTARAVEAGFTGTASKRVKAGFFVQLNHNIPRLLSGKNWSILYNSGKAAIVARTWQNQAIGLGLSNIVGGGALGTLNFNKSINSPLSPYDPNLMYKNQ</sequence>
<organism evidence="1 2">
    <name type="scientific">Chitinophaga silvisoli</name>
    <dbReference type="NCBI Taxonomy" id="2291814"/>
    <lineage>
        <taxon>Bacteria</taxon>
        <taxon>Pseudomonadati</taxon>
        <taxon>Bacteroidota</taxon>
        <taxon>Chitinophagia</taxon>
        <taxon>Chitinophagales</taxon>
        <taxon>Chitinophagaceae</taxon>
        <taxon>Chitinophaga</taxon>
    </lineage>
</organism>
<name>A0A3E1NN54_9BACT</name>
<dbReference type="PANTHER" id="PTHR32305:SF15">
    <property type="entry name" value="PROTEIN RHSA-RELATED"/>
    <property type="match status" value="1"/>
</dbReference>
<dbReference type="Gene3D" id="2.180.10.10">
    <property type="entry name" value="RHS repeat-associated core"/>
    <property type="match status" value="1"/>
</dbReference>